<dbReference type="Pfam" id="PF13463">
    <property type="entry name" value="HTH_27"/>
    <property type="match status" value="1"/>
</dbReference>
<dbReference type="GO" id="GO:0003700">
    <property type="term" value="F:DNA-binding transcription factor activity"/>
    <property type="evidence" value="ECO:0007669"/>
    <property type="project" value="InterPro"/>
</dbReference>
<keyword evidence="3" id="KW-1185">Reference proteome</keyword>
<accession>A0A848KWQ4</accession>
<dbReference type="EMBL" id="JABBNB010000021">
    <property type="protein sequence ID" value="NMO03254.1"/>
    <property type="molecule type" value="Genomic_DNA"/>
</dbReference>
<dbReference type="PANTHER" id="PTHR33164:SF101">
    <property type="entry name" value="TRANSCRIPTIONAL REPRESSOR MPRA"/>
    <property type="match status" value="1"/>
</dbReference>
<comment type="caution">
    <text evidence="2">The sequence shown here is derived from an EMBL/GenBank/DDBJ whole genome shotgun (WGS) entry which is preliminary data.</text>
</comment>
<reference evidence="2 3" key="1">
    <citation type="submission" date="2020-04" db="EMBL/GenBank/DDBJ databases">
        <title>Gordonia sp. nov. TBRC 11910.</title>
        <authorList>
            <person name="Suriyachadkun C."/>
        </authorList>
    </citation>
    <scope>NUCLEOTIDE SEQUENCE [LARGE SCALE GENOMIC DNA]</scope>
    <source>
        <strain evidence="2 3">TBRC 11910</strain>
    </source>
</reference>
<keyword evidence="2" id="KW-0238">DNA-binding</keyword>
<organism evidence="2 3">
    <name type="scientific">Gordonia asplenii</name>
    <dbReference type="NCBI Taxonomy" id="2725283"/>
    <lineage>
        <taxon>Bacteria</taxon>
        <taxon>Bacillati</taxon>
        <taxon>Actinomycetota</taxon>
        <taxon>Actinomycetes</taxon>
        <taxon>Mycobacteriales</taxon>
        <taxon>Gordoniaceae</taxon>
        <taxon>Gordonia</taxon>
    </lineage>
</organism>
<dbReference type="InterPro" id="IPR036390">
    <property type="entry name" value="WH_DNA-bd_sf"/>
</dbReference>
<dbReference type="GO" id="GO:0006950">
    <property type="term" value="P:response to stress"/>
    <property type="evidence" value="ECO:0007669"/>
    <property type="project" value="TreeGrafter"/>
</dbReference>
<dbReference type="SUPFAM" id="SSF46785">
    <property type="entry name" value="Winged helix' DNA-binding domain"/>
    <property type="match status" value="1"/>
</dbReference>
<evidence type="ECO:0000313" key="2">
    <source>
        <dbReference type="EMBL" id="NMO03254.1"/>
    </source>
</evidence>
<dbReference type="GO" id="GO:0003677">
    <property type="term" value="F:DNA binding"/>
    <property type="evidence" value="ECO:0007669"/>
    <property type="project" value="UniProtKB-KW"/>
</dbReference>
<dbReference type="RefSeq" id="WP_170195763.1">
    <property type="nucleotide sequence ID" value="NZ_JABBNB010000021.1"/>
</dbReference>
<dbReference type="AlphaFoldDB" id="A0A848KWQ4"/>
<gene>
    <name evidence="2" type="ORF">HH308_18735</name>
</gene>
<dbReference type="InterPro" id="IPR036388">
    <property type="entry name" value="WH-like_DNA-bd_sf"/>
</dbReference>
<sequence>MESIEEFRYLVLAAQREGARALATALKPYGLTVSQAEAIAVLRDASTPLTVREIGQRLVCEGGSPSRLMATLTHKGLVHSVIGAQDRRTTVLSLTESGLDAARTVREIEENLYAALGFVLDADRLDAVIPVLRSLVAQLPAGQALQRRILDREAE</sequence>
<evidence type="ECO:0000313" key="3">
    <source>
        <dbReference type="Proteomes" id="UP000550729"/>
    </source>
</evidence>
<dbReference type="Gene3D" id="1.10.10.10">
    <property type="entry name" value="Winged helix-like DNA-binding domain superfamily/Winged helix DNA-binding domain"/>
    <property type="match status" value="1"/>
</dbReference>
<dbReference type="PANTHER" id="PTHR33164">
    <property type="entry name" value="TRANSCRIPTIONAL REGULATOR, MARR FAMILY"/>
    <property type="match status" value="1"/>
</dbReference>
<name>A0A848KWQ4_9ACTN</name>
<proteinExistence type="predicted"/>
<dbReference type="PROSITE" id="PS50995">
    <property type="entry name" value="HTH_MARR_2"/>
    <property type="match status" value="1"/>
</dbReference>
<dbReference type="Proteomes" id="UP000550729">
    <property type="component" value="Unassembled WGS sequence"/>
</dbReference>
<protein>
    <submittedName>
        <fullName evidence="2">Winged helix DNA-binding protein</fullName>
    </submittedName>
</protein>
<evidence type="ECO:0000259" key="1">
    <source>
        <dbReference type="PROSITE" id="PS50995"/>
    </source>
</evidence>
<dbReference type="InterPro" id="IPR039422">
    <property type="entry name" value="MarR/SlyA-like"/>
</dbReference>
<dbReference type="InterPro" id="IPR000835">
    <property type="entry name" value="HTH_MarR-typ"/>
</dbReference>
<dbReference type="SMART" id="SM00347">
    <property type="entry name" value="HTH_MARR"/>
    <property type="match status" value="1"/>
</dbReference>
<feature type="domain" description="HTH marR-type" evidence="1">
    <location>
        <begin position="3"/>
        <end position="137"/>
    </location>
</feature>